<comment type="caution">
    <text evidence="2">The sequence shown here is derived from an EMBL/GenBank/DDBJ whole genome shotgun (WGS) entry which is preliminary data.</text>
</comment>
<evidence type="ECO:0000313" key="3">
    <source>
        <dbReference type="Proteomes" id="UP000483820"/>
    </source>
</evidence>
<evidence type="ECO:0000256" key="1">
    <source>
        <dbReference type="SAM" id="SignalP"/>
    </source>
</evidence>
<feature type="signal peptide" evidence="1">
    <location>
        <begin position="1"/>
        <end position="26"/>
    </location>
</feature>
<feature type="chain" id="PRO_5025517053" evidence="1">
    <location>
        <begin position="27"/>
        <end position="153"/>
    </location>
</feature>
<dbReference type="EMBL" id="WUAV01000006">
    <property type="protein sequence ID" value="KAF1745880.1"/>
    <property type="molecule type" value="Genomic_DNA"/>
</dbReference>
<dbReference type="GeneID" id="9823417"/>
<accession>A0A6A5FTG1</accession>
<proteinExistence type="predicted"/>
<dbReference type="Pfam" id="PF05912">
    <property type="entry name" value="DUF870"/>
    <property type="match status" value="1"/>
</dbReference>
<dbReference type="PANTHER" id="PTHR21479">
    <property type="match status" value="1"/>
</dbReference>
<name>A0A6A5FTG1_CAERE</name>
<protein>
    <submittedName>
        <fullName evidence="2">Uncharacterized protein</fullName>
    </submittedName>
</protein>
<dbReference type="AlphaFoldDB" id="A0A6A5FTG1"/>
<dbReference type="Proteomes" id="UP000483820">
    <property type="component" value="Chromosome X"/>
</dbReference>
<sequence length="153" mass="17769">MADMRAALLRPLQLLLVLAVIGITTQYRTNIRIHGNVTCERDQRWCTRMVLMEYDSFKMLHDKVEEYGVKCTTGSFVPYEMNGKQEGDGLLDNFYELHMWIFHSCAENGNIWKQEHKLNLIPVSTTNVNLQQDYATTNKAISVKSFFDEDENI</sequence>
<dbReference type="RefSeq" id="XP_003090579.2">
    <property type="nucleotide sequence ID" value="XM_003090531.2"/>
</dbReference>
<dbReference type="InterPro" id="IPR008588">
    <property type="entry name" value="DUF870_CAE_spp"/>
</dbReference>
<reference evidence="2 3" key="1">
    <citation type="submission" date="2019-12" db="EMBL/GenBank/DDBJ databases">
        <title>Chromosome-level assembly of the Caenorhabditis remanei genome.</title>
        <authorList>
            <person name="Teterina A.A."/>
            <person name="Willis J.H."/>
            <person name="Phillips P.C."/>
        </authorList>
    </citation>
    <scope>NUCLEOTIDE SEQUENCE [LARGE SCALE GENOMIC DNA]</scope>
    <source>
        <strain evidence="2 3">PX506</strain>
        <tissue evidence="2">Whole organism</tissue>
    </source>
</reference>
<dbReference type="CTD" id="9823417"/>
<evidence type="ECO:0000313" key="2">
    <source>
        <dbReference type="EMBL" id="KAF1745880.1"/>
    </source>
</evidence>
<dbReference type="PANTHER" id="PTHR21479:SF22">
    <property type="entry name" value="PROTEIN CBG07241"/>
    <property type="match status" value="1"/>
</dbReference>
<keyword evidence="1" id="KW-0732">Signal</keyword>
<dbReference type="KEGG" id="crq:GCK72_022327"/>
<gene>
    <name evidence="2" type="ORF">GCK72_022327</name>
</gene>
<organism evidence="2 3">
    <name type="scientific">Caenorhabditis remanei</name>
    <name type="common">Caenorhabditis vulgaris</name>
    <dbReference type="NCBI Taxonomy" id="31234"/>
    <lineage>
        <taxon>Eukaryota</taxon>
        <taxon>Metazoa</taxon>
        <taxon>Ecdysozoa</taxon>
        <taxon>Nematoda</taxon>
        <taxon>Chromadorea</taxon>
        <taxon>Rhabditida</taxon>
        <taxon>Rhabditina</taxon>
        <taxon>Rhabditomorpha</taxon>
        <taxon>Rhabditoidea</taxon>
        <taxon>Rhabditidae</taxon>
        <taxon>Peloderinae</taxon>
        <taxon>Caenorhabditis</taxon>
    </lineage>
</organism>